<comment type="caution">
    <text evidence="11">The sequence shown here is derived from an EMBL/GenBank/DDBJ whole genome shotgun (WGS) entry which is preliminary data.</text>
</comment>
<dbReference type="GO" id="GO:0042254">
    <property type="term" value="P:ribosome biogenesis"/>
    <property type="evidence" value="ECO:0007669"/>
    <property type="project" value="UniProtKB-UniRule"/>
</dbReference>
<feature type="binding site" evidence="8">
    <location>
        <begin position="298"/>
        <end position="300"/>
    </location>
    <ligand>
        <name>GTP</name>
        <dbReference type="ChEBI" id="CHEBI:37565"/>
    </ligand>
</feature>
<feature type="binding site" evidence="8">
    <location>
        <position position="171"/>
    </location>
    <ligand>
        <name>Mg(2+)</name>
        <dbReference type="ChEBI" id="CHEBI:18420"/>
    </ligand>
</feature>
<evidence type="ECO:0000256" key="6">
    <source>
        <dbReference type="ARBA" id="ARBA00022842"/>
    </source>
</evidence>
<dbReference type="AlphaFoldDB" id="A0A1V4QDX5"/>
<feature type="domain" description="Obg" evidence="10">
    <location>
        <begin position="1"/>
        <end position="157"/>
    </location>
</feature>
<proteinExistence type="inferred from homology"/>
<dbReference type="InterPro" id="IPR036726">
    <property type="entry name" value="GTP1_OBG_dom_sf"/>
</dbReference>
<evidence type="ECO:0000256" key="7">
    <source>
        <dbReference type="ARBA" id="ARBA00023134"/>
    </source>
</evidence>
<dbReference type="InterPro" id="IPR005225">
    <property type="entry name" value="Small_GTP-bd"/>
</dbReference>
<dbReference type="InterPro" id="IPR045086">
    <property type="entry name" value="OBG_GTPase"/>
</dbReference>
<feature type="binding site" evidence="8">
    <location>
        <begin position="210"/>
        <end position="213"/>
    </location>
    <ligand>
        <name>GTP</name>
        <dbReference type="ChEBI" id="CHEBI:37565"/>
    </ligand>
</feature>
<dbReference type="Pfam" id="PF01018">
    <property type="entry name" value="GTP1_OBG"/>
    <property type="match status" value="1"/>
</dbReference>
<comment type="subcellular location">
    <subcellularLocation>
        <location evidence="8">Cytoplasm</location>
    </subcellularLocation>
</comment>
<dbReference type="PROSITE" id="PS51710">
    <property type="entry name" value="G_OBG"/>
    <property type="match status" value="1"/>
</dbReference>
<dbReference type="EC" id="3.6.5.-" evidence="8"/>
<dbReference type="InterPro" id="IPR031167">
    <property type="entry name" value="G_OBG"/>
</dbReference>
<comment type="subunit">
    <text evidence="8">Monomer.</text>
</comment>
<dbReference type="SUPFAM" id="SSF82051">
    <property type="entry name" value="Obg GTP-binding protein N-terminal domain"/>
    <property type="match status" value="1"/>
</dbReference>
<dbReference type="PRINTS" id="PR00326">
    <property type="entry name" value="GTP1OBG"/>
</dbReference>
<dbReference type="CDD" id="cd01898">
    <property type="entry name" value="Obg"/>
    <property type="match status" value="1"/>
</dbReference>
<name>A0A1V4QDX5_UNCW3</name>
<dbReference type="SUPFAM" id="SSF52540">
    <property type="entry name" value="P-loop containing nucleoside triphosphate hydrolases"/>
    <property type="match status" value="1"/>
</dbReference>
<keyword evidence="3 8" id="KW-0479">Metal-binding</keyword>
<dbReference type="EMBL" id="MUKB01000107">
    <property type="protein sequence ID" value="OPX17569.1"/>
    <property type="molecule type" value="Genomic_DNA"/>
</dbReference>
<evidence type="ECO:0000256" key="1">
    <source>
        <dbReference type="ARBA" id="ARBA00007699"/>
    </source>
</evidence>
<dbReference type="NCBIfam" id="NF008955">
    <property type="entry name" value="PRK12297.1"/>
    <property type="match status" value="1"/>
</dbReference>
<comment type="cofactor">
    <cofactor evidence="8">
        <name>Mg(2+)</name>
        <dbReference type="ChEBI" id="CHEBI:18420"/>
    </cofactor>
</comment>
<dbReference type="GO" id="GO:0003924">
    <property type="term" value="F:GTPase activity"/>
    <property type="evidence" value="ECO:0007669"/>
    <property type="project" value="UniProtKB-UniRule"/>
</dbReference>
<dbReference type="InterPro" id="IPR027417">
    <property type="entry name" value="P-loop_NTPase"/>
</dbReference>
<feature type="binding site" evidence="8">
    <location>
        <begin position="277"/>
        <end position="280"/>
    </location>
    <ligand>
        <name>GTP</name>
        <dbReference type="ChEBI" id="CHEBI:37565"/>
    </ligand>
</feature>
<dbReference type="InterPro" id="IPR006074">
    <property type="entry name" value="GTP1-OBG_CS"/>
</dbReference>
<dbReference type="InterPro" id="IPR006169">
    <property type="entry name" value="GTP1_OBG_dom"/>
</dbReference>
<dbReference type="NCBIfam" id="NF008956">
    <property type="entry name" value="PRK12299.1"/>
    <property type="match status" value="1"/>
</dbReference>
<evidence type="ECO:0000259" key="10">
    <source>
        <dbReference type="PROSITE" id="PS51883"/>
    </source>
</evidence>
<evidence type="ECO:0000256" key="5">
    <source>
        <dbReference type="ARBA" id="ARBA00022801"/>
    </source>
</evidence>
<accession>A0A1V4QDX5</accession>
<feature type="binding site" evidence="8">
    <location>
        <begin position="189"/>
        <end position="193"/>
    </location>
    <ligand>
        <name>GTP</name>
        <dbReference type="ChEBI" id="CHEBI:37565"/>
    </ligand>
</feature>
<keyword evidence="5 8" id="KW-0378">Hydrolase</keyword>
<dbReference type="GO" id="GO:0005737">
    <property type="term" value="C:cytoplasm"/>
    <property type="evidence" value="ECO:0007669"/>
    <property type="project" value="UniProtKB-SubCell"/>
</dbReference>
<dbReference type="PROSITE" id="PS51883">
    <property type="entry name" value="OBG"/>
    <property type="match status" value="1"/>
</dbReference>
<dbReference type="GO" id="GO:0000287">
    <property type="term" value="F:magnesium ion binding"/>
    <property type="evidence" value="ECO:0007669"/>
    <property type="project" value="InterPro"/>
</dbReference>
<dbReference type="InterPro" id="IPR006073">
    <property type="entry name" value="GTP-bd"/>
</dbReference>
<dbReference type="Gene3D" id="3.40.50.300">
    <property type="entry name" value="P-loop containing nucleotide triphosphate hydrolases"/>
    <property type="match status" value="1"/>
</dbReference>
<dbReference type="PIRSF" id="PIRSF002401">
    <property type="entry name" value="GTP_bd_Obg/CgtA"/>
    <property type="match status" value="1"/>
</dbReference>
<dbReference type="Proteomes" id="UP000191663">
    <property type="component" value="Unassembled WGS sequence"/>
</dbReference>
<dbReference type="HAMAP" id="MF_01454">
    <property type="entry name" value="GTPase_Obg"/>
    <property type="match status" value="1"/>
</dbReference>
<evidence type="ECO:0000313" key="12">
    <source>
        <dbReference type="Proteomes" id="UP000191663"/>
    </source>
</evidence>
<keyword evidence="6 8" id="KW-0460">Magnesium</keyword>
<comment type="function">
    <text evidence="8">An essential GTPase which binds GTP, GDP and possibly (p)ppGpp with moderate affinity, with high nucleotide exchange rates and a fairly low GTP hydrolysis rate. Plays a role in control of the cell cycle, stress response, ribosome biogenesis and in those bacteria that undergo differentiation, in morphogenesis control.</text>
</comment>
<dbReference type="PANTHER" id="PTHR11702:SF31">
    <property type="entry name" value="MITOCHONDRIAL RIBOSOME-ASSOCIATED GTPASE 2"/>
    <property type="match status" value="1"/>
</dbReference>
<dbReference type="Gene3D" id="2.70.210.12">
    <property type="entry name" value="GTP1/OBG domain"/>
    <property type="match status" value="1"/>
</dbReference>
<reference evidence="12" key="1">
    <citation type="submission" date="2017-01" db="EMBL/GenBank/DDBJ databases">
        <title>Novel pathways for hydrocarbon cycling and metabolic interdependencies in hydrothermal sediment communities.</title>
        <authorList>
            <person name="Dombrowski N."/>
            <person name="Seitz K."/>
            <person name="Teske A."/>
            <person name="Baker B."/>
        </authorList>
    </citation>
    <scope>NUCLEOTIDE SEQUENCE [LARGE SCALE GENOMIC DNA]</scope>
</reference>
<evidence type="ECO:0000256" key="4">
    <source>
        <dbReference type="ARBA" id="ARBA00022741"/>
    </source>
</evidence>
<sequence>MKFIDEVTITAIAGDGGNGCISFRREKFVPRGGPDGGDGGAGGSVYIVGDARLNTLYDLKLRPHFRAGRGGHGMGKKMTGARGRDVYIRVPLGVVVMNHKGTIGEILKDKEKLLVAQGGKGGRGNYHFVSSTNRAPRYAEPGQPGEEKKLKLVLKLIADVGIVGLPNAGKSTLLRAITNANPRVDKYPFTTLNPNLGIIKNLHKNIVVADIPGIIDGAHQGKGLGLKFLRHIERTHFLVLLIDISTPAPLDHYQCILNELGAYNESLLKKPRIVVFNKIDLIKNIPEFKLQERIFYVSALKGAGIDELVQYLRQ</sequence>
<dbReference type="InterPro" id="IPR014100">
    <property type="entry name" value="GTP-bd_Obg/CgtA"/>
</dbReference>
<evidence type="ECO:0000256" key="2">
    <source>
        <dbReference type="ARBA" id="ARBA00022490"/>
    </source>
</evidence>
<feature type="domain" description="OBG-type G" evidence="9">
    <location>
        <begin position="158"/>
        <end position="314"/>
    </location>
</feature>
<protein>
    <recommendedName>
        <fullName evidence="8">GTPase Obg</fullName>
        <ecNumber evidence="8">3.6.5.-</ecNumber>
    </recommendedName>
    <alternativeName>
        <fullName evidence="8">GTP-binding protein Obg</fullName>
    </alternativeName>
</protein>
<feature type="binding site" evidence="8">
    <location>
        <begin position="164"/>
        <end position="171"/>
    </location>
    <ligand>
        <name>GTP</name>
        <dbReference type="ChEBI" id="CHEBI:37565"/>
    </ligand>
</feature>
<gene>
    <name evidence="8" type="primary">obg</name>
    <name evidence="11" type="ORF">BXT86_05835</name>
</gene>
<dbReference type="NCBIfam" id="TIGR02729">
    <property type="entry name" value="Obg_CgtA"/>
    <property type="match status" value="1"/>
</dbReference>
<keyword evidence="4 8" id="KW-0547">Nucleotide-binding</keyword>
<feature type="binding site" evidence="8">
    <location>
        <position position="191"/>
    </location>
    <ligand>
        <name>Mg(2+)</name>
        <dbReference type="ChEBI" id="CHEBI:18420"/>
    </ligand>
</feature>
<evidence type="ECO:0000259" key="9">
    <source>
        <dbReference type="PROSITE" id="PS51710"/>
    </source>
</evidence>
<evidence type="ECO:0000256" key="8">
    <source>
        <dbReference type="HAMAP-Rule" id="MF_01454"/>
    </source>
</evidence>
<evidence type="ECO:0000256" key="3">
    <source>
        <dbReference type="ARBA" id="ARBA00022723"/>
    </source>
</evidence>
<comment type="similarity">
    <text evidence="1 8">Belongs to the TRAFAC class OBG-HflX-like GTPase superfamily. OBG GTPase family.</text>
</comment>
<dbReference type="NCBIfam" id="TIGR00231">
    <property type="entry name" value="small_GTP"/>
    <property type="match status" value="1"/>
</dbReference>
<keyword evidence="7 8" id="KW-0342">GTP-binding</keyword>
<dbReference type="GO" id="GO:0005525">
    <property type="term" value="F:GTP binding"/>
    <property type="evidence" value="ECO:0007669"/>
    <property type="project" value="UniProtKB-UniRule"/>
</dbReference>
<keyword evidence="2 8" id="KW-0963">Cytoplasm</keyword>
<dbReference type="PANTHER" id="PTHR11702">
    <property type="entry name" value="DEVELOPMENTALLY REGULATED GTP-BINDING PROTEIN-RELATED"/>
    <property type="match status" value="1"/>
</dbReference>
<dbReference type="PROSITE" id="PS00905">
    <property type="entry name" value="GTP1_OBG"/>
    <property type="match status" value="1"/>
</dbReference>
<dbReference type="Pfam" id="PF01926">
    <property type="entry name" value="MMR_HSR1"/>
    <property type="match status" value="1"/>
</dbReference>
<evidence type="ECO:0000313" key="11">
    <source>
        <dbReference type="EMBL" id="OPX17569.1"/>
    </source>
</evidence>
<dbReference type="FunFam" id="2.70.210.12:FF:000001">
    <property type="entry name" value="GTPase Obg"/>
    <property type="match status" value="1"/>
</dbReference>
<organism evidence="11 12">
    <name type="scientific">candidate division WOR-3 bacterium 4484_100</name>
    <dbReference type="NCBI Taxonomy" id="1936077"/>
    <lineage>
        <taxon>Bacteria</taxon>
        <taxon>Bacteria division WOR-3</taxon>
    </lineage>
</organism>